<comment type="similarity">
    <text evidence="2">Belongs to the glucose-1-phosphate thymidylyltransferase family.</text>
</comment>
<gene>
    <name evidence="10" type="ORF">XDN619_LOCUS20156</name>
</gene>
<dbReference type="EMBL" id="CAJNRG010008883">
    <property type="protein sequence ID" value="CAF2107997.1"/>
    <property type="molecule type" value="Genomic_DNA"/>
</dbReference>
<keyword evidence="7" id="KW-0460">Magnesium</keyword>
<evidence type="ECO:0000256" key="8">
    <source>
        <dbReference type="ARBA" id="ARBA00049336"/>
    </source>
</evidence>
<dbReference type="GO" id="GO:0008879">
    <property type="term" value="F:glucose-1-phosphate thymidylyltransferase activity"/>
    <property type="evidence" value="ECO:0007669"/>
    <property type="project" value="UniProtKB-EC"/>
</dbReference>
<evidence type="ECO:0000256" key="6">
    <source>
        <dbReference type="ARBA" id="ARBA00022723"/>
    </source>
</evidence>
<dbReference type="AlphaFoldDB" id="A0A816UGM3"/>
<dbReference type="PANTHER" id="PTHR43532:SF1">
    <property type="entry name" value="GLUCOSE-1-PHOSPHATE THYMIDYLYLTRANSFERASE 1"/>
    <property type="match status" value="1"/>
</dbReference>
<dbReference type="PANTHER" id="PTHR43532">
    <property type="entry name" value="GLUCOSE-1-PHOSPHATE THYMIDYLYLTRANSFERASE"/>
    <property type="match status" value="1"/>
</dbReference>
<dbReference type="InterPro" id="IPR005835">
    <property type="entry name" value="NTP_transferase_dom"/>
</dbReference>
<evidence type="ECO:0000256" key="4">
    <source>
        <dbReference type="ARBA" id="ARBA00022679"/>
    </source>
</evidence>
<evidence type="ECO:0000256" key="1">
    <source>
        <dbReference type="ARBA" id="ARBA00001946"/>
    </source>
</evidence>
<accession>A0A816UGM3</accession>
<proteinExistence type="inferred from homology"/>
<keyword evidence="4" id="KW-0808">Transferase</keyword>
<dbReference type="NCBIfam" id="TIGR01207">
    <property type="entry name" value="rmlA"/>
    <property type="match status" value="1"/>
</dbReference>
<evidence type="ECO:0000313" key="11">
    <source>
        <dbReference type="Proteomes" id="UP000663887"/>
    </source>
</evidence>
<dbReference type="Pfam" id="PF00483">
    <property type="entry name" value="NTP_transferase"/>
    <property type="match status" value="1"/>
</dbReference>
<comment type="catalytic activity">
    <reaction evidence="8">
        <text>dTTP + alpha-D-glucose 1-phosphate + H(+) = dTDP-alpha-D-glucose + diphosphate</text>
        <dbReference type="Rhea" id="RHEA:15225"/>
        <dbReference type="ChEBI" id="CHEBI:15378"/>
        <dbReference type="ChEBI" id="CHEBI:33019"/>
        <dbReference type="ChEBI" id="CHEBI:37568"/>
        <dbReference type="ChEBI" id="CHEBI:57477"/>
        <dbReference type="ChEBI" id="CHEBI:58601"/>
        <dbReference type="EC" id="2.7.7.24"/>
    </reaction>
</comment>
<evidence type="ECO:0000313" key="10">
    <source>
        <dbReference type="EMBL" id="CAF2107997.1"/>
    </source>
</evidence>
<organism evidence="10 11">
    <name type="scientific">Rotaria magnacalcarata</name>
    <dbReference type="NCBI Taxonomy" id="392030"/>
    <lineage>
        <taxon>Eukaryota</taxon>
        <taxon>Metazoa</taxon>
        <taxon>Spiralia</taxon>
        <taxon>Gnathifera</taxon>
        <taxon>Rotifera</taxon>
        <taxon>Eurotatoria</taxon>
        <taxon>Bdelloidea</taxon>
        <taxon>Philodinida</taxon>
        <taxon>Philodinidae</taxon>
        <taxon>Rotaria</taxon>
    </lineage>
</organism>
<evidence type="ECO:0000256" key="5">
    <source>
        <dbReference type="ARBA" id="ARBA00022695"/>
    </source>
</evidence>
<comment type="caution">
    <text evidence="10">The sequence shown here is derived from an EMBL/GenBank/DDBJ whole genome shotgun (WGS) entry which is preliminary data.</text>
</comment>
<feature type="domain" description="Nucleotidyl transferase" evidence="9">
    <location>
        <begin position="8"/>
        <end position="234"/>
    </location>
</feature>
<protein>
    <recommendedName>
        <fullName evidence="3">glucose-1-phosphate thymidylyltransferase</fullName>
        <ecNumber evidence="3">2.7.7.24</ecNumber>
    </recommendedName>
</protein>
<sequence>MSTFTRVGTRLYPLTKVISKHLLPIYDKPMIYYPLSILMMADIKQILIITAPTDHGQYKRLLGNGTQLGCDFQYAVQNQPNGIAQAFIIGENFIGDDKVALILGDNFFYGIDLTSELQALTNMDGAYIFAYEVADPDRYGIVELDQNDKPISIEEKPNNPKSNYAITGLYFFDKDVITIAKNIQPSHRGEYEITDINKVYFQRNKLQVKKLDKTIIWFDMGTFQSLNDASQFVRSMEKENDIKIGCIEEVAYRKNYIDAYQLKYLSESLINSGYGIHLQKSINRS</sequence>
<keyword evidence="6" id="KW-0479">Metal-binding</keyword>
<dbReference type="FunFam" id="3.90.550.10:FF:000023">
    <property type="entry name" value="Glucose-1-phosphate thymidylyltransferase"/>
    <property type="match status" value="1"/>
</dbReference>
<dbReference type="Gene3D" id="3.90.550.10">
    <property type="entry name" value="Spore Coat Polysaccharide Biosynthesis Protein SpsA, Chain A"/>
    <property type="match status" value="1"/>
</dbReference>
<keyword evidence="5" id="KW-0548">Nucleotidyltransferase</keyword>
<dbReference type="InterPro" id="IPR029044">
    <property type="entry name" value="Nucleotide-diphossugar_trans"/>
</dbReference>
<name>A0A816UGM3_9BILA</name>
<dbReference type="Proteomes" id="UP000663887">
    <property type="component" value="Unassembled WGS sequence"/>
</dbReference>
<evidence type="ECO:0000259" key="9">
    <source>
        <dbReference type="Pfam" id="PF00483"/>
    </source>
</evidence>
<dbReference type="EC" id="2.7.7.24" evidence="3"/>
<evidence type="ECO:0000256" key="3">
    <source>
        <dbReference type="ARBA" id="ARBA00012461"/>
    </source>
</evidence>
<reference evidence="10" key="1">
    <citation type="submission" date="2021-02" db="EMBL/GenBank/DDBJ databases">
        <authorList>
            <person name="Nowell W R."/>
        </authorList>
    </citation>
    <scope>NUCLEOTIDE SEQUENCE</scope>
</reference>
<dbReference type="GO" id="GO:0046872">
    <property type="term" value="F:metal ion binding"/>
    <property type="evidence" value="ECO:0007669"/>
    <property type="project" value="UniProtKB-KW"/>
</dbReference>
<comment type="cofactor">
    <cofactor evidence="1">
        <name>Mg(2+)</name>
        <dbReference type="ChEBI" id="CHEBI:18420"/>
    </cofactor>
</comment>
<evidence type="ECO:0000256" key="2">
    <source>
        <dbReference type="ARBA" id="ARBA00010480"/>
    </source>
</evidence>
<dbReference type="SUPFAM" id="SSF53448">
    <property type="entry name" value="Nucleotide-diphospho-sugar transferases"/>
    <property type="match status" value="1"/>
</dbReference>
<evidence type="ECO:0000256" key="7">
    <source>
        <dbReference type="ARBA" id="ARBA00022842"/>
    </source>
</evidence>
<dbReference type="InterPro" id="IPR005907">
    <property type="entry name" value="G1P_thy_trans_s"/>
</dbReference>